<feature type="compositionally biased region" description="Basic and acidic residues" evidence="4">
    <location>
        <begin position="189"/>
        <end position="238"/>
    </location>
</feature>
<dbReference type="InterPro" id="IPR029190">
    <property type="entry name" value="Rrp14/SURF6_C"/>
</dbReference>
<accession>A0A5C3NXW3</accession>
<organism evidence="7 8">
    <name type="scientific">Polyporus arcularius HHB13444</name>
    <dbReference type="NCBI Taxonomy" id="1314778"/>
    <lineage>
        <taxon>Eukaryota</taxon>
        <taxon>Fungi</taxon>
        <taxon>Dikarya</taxon>
        <taxon>Basidiomycota</taxon>
        <taxon>Agaricomycotina</taxon>
        <taxon>Agaricomycetes</taxon>
        <taxon>Polyporales</taxon>
        <taxon>Polyporaceae</taxon>
        <taxon>Polyporus</taxon>
    </lineage>
</organism>
<keyword evidence="8" id="KW-1185">Reference proteome</keyword>
<keyword evidence="3" id="KW-0539">Nucleus</keyword>
<dbReference type="GO" id="GO:0042274">
    <property type="term" value="P:ribosomal small subunit biogenesis"/>
    <property type="evidence" value="ECO:0007669"/>
    <property type="project" value="TreeGrafter"/>
</dbReference>
<dbReference type="AlphaFoldDB" id="A0A5C3NXW3"/>
<dbReference type="EMBL" id="ML211581">
    <property type="protein sequence ID" value="TFK81609.1"/>
    <property type="molecule type" value="Genomic_DNA"/>
</dbReference>
<feature type="compositionally biased region" description="Basic and acidic residues" evidence="4">
    <location>
        <begin position="58"/>
        <end position="72"/>
    </location>
</feature>
<feature type="domain" description="Ribosomal RNA-processing protein 14/surfeit locus protein 6 C-terminal" evidence="5">
    <location>
        <begin position="192"/>
        <end position="401"/>
    </location>
</feature>
<feature type="domain" description="Ribosomal RNA-processing protein 14 N-terminal" evidence="6">
    <location>
        <begin position="11"/>
        <end position="74"/>
    </location>
</feature>
<sequence length="434" mass="48535">MPTETSVLRASLEKHNEAFESLLRLIPAKFYLVQDDAEAQYASKYQKNSKKQKAPKQAIKEASKKAKKDKLDPANNKTILDIQNEAAAARASEDKASNRKGKRKAAALEENDSDSDDAVHLDAPMSDDDDESGVEDGAEDAMDMDAPPVPMPESGGIQALREKLHARMTQLRYKGRGRNNTGGWGGEPGSRDELLEERRQQRAAMRERRRKETKEKIRREEERKGKGKDKGKEKEKQQQQKGPQTKTQLLVPDTDKPAHHDPHSKFTSVTFASLSTGGSSSQAKAKVKKHLPTTASNPVQALSQLTAHKEKLAALPEAERAARTEREKWDKANARIEGVKVHDDEGRLKKAVKRKEKQKFKSKKAWDERKEELSASMAARQKKRADNIASRAERKNDKRKGLRTKPKDKGRPGFEGKSFGKGKPTGKAKDKGKK</sequence>
<feature type="region of interest" description="Disordered" evidence="4">
    <location>
        <begin position="344"/>
        <end position="434"/>
    </location>
</feature>
<evidence type="ECO:0000256" key="2">
    <source>
        <dbReference type="ARBA" id="ARBA00005904"/>
    </source>
</evidence>
<dbReference type="PANTHER" id="PTHR14369:SF0">
    <property type="entry name" value="SURFEIT LOCUS PROTEIN 6"/>
    <property type="match status" value="1"/>
</dbReference>
<feature type="compositionally biased region" description="Basic residues" evidence="4">
    <location>
        <begin position="349"/>
        <end position="363"/>
    </location>
</feature>
<gene>
    <name evidence="7" type="ORF">K466DRAFT_604355</name>
</gene>
<dbReference type="STRING" id="1314778.A0A5C3NXW3"/>
<feature type="compositionally biased region" description="Polar residues" evidence="4">
    <location>
        <begin position="265"/>
        <end position="283"/>
    </location>
</feature>
<evidence type="ECO:0000256" key="3">
    <source>
        <dbReference type="ARBA" id="ARBA00023242"/>
    </source>
</evidence>
<feature type="compositionally biased region" description="Low complexity" evidence="4">
    <location>
        <begin position="239"/>
        <end position="248"/>
    </location>
</feature>
<dbReference type="InterPro" id="IPR007019">
    <property type="entry name" value="SURF6"/>
</dbReference>
<dbReference type="Pfam" id="PF04935">
    <property type="entry name" value="SURF6"/>
    <property type="match status" value="1"/>
</dbReference>
<comment type="subcellular location">
    <subcellularLocation>
        <location evidence="1">Nucleus</location>
    </subcellularLocation>
</comment>
<dbReference type="PANTHER" id="PTHR14369">
    <property type="entry name" value="SURFEIT LOCUS PROTEIN 6"/>
    <property type="match status" value="1"/>
</dbReference>
<comment type="similarity">
    <text evidence="2">Belongs to the SURF6 family.</text>
</comment>
<feature type="compositionally biased region" description="Basic and acidic residues" evidence="4">
    <location>
        <begin position="405"/>
        <end position="414"/>
    </location>
</feature>
<feature type="compositionally biased region" description="Basic and acidic residues" evidence="4">
    <location>
        <begin position="364"/>
        <end position="373"/>
    </location>
</feature>
<dbReference type="GO" id="GO:0042273">
    <property type="term" value="P:ribosomal large subunit biogenesis"/>
    <property type="evidence" value="ECO:0007669"/>
    <property type="project" value="TreeGrafter"/>
</dbReference>
<protein>
    <submittedName>
        <fullName evidence="7">SURF6-domain-containing protein</fullName>
    </submittedName>
</protein>
<dbReference type="Pfam" id="PF15459">
    <property type="entry name" value="RRP14"/>
    <property type="match status" value="1"/>
</dbReference>
<evidence type="ECO:0000256" key="4">
    <source>
        <dbReference type="SAM" id="MobiDB-lite"/>
    </source>
</evidence>
<feature type="compositionally biased region" description="Basic and acidic residues" evidence="4">
    <location>
        <begin position="253"/>
        <end position="264"/>
    </location>
</feature>
<dbReference type="GO" id="GO:0003677">
    <property type="term" value="F:DNA binding"/>
    <property type="evidence" value="ECO:0007669"/>
    <property type="project" value="TreeGrafter"/>
</dbReference>
<dbReference type="Proteomes" id="UP000308197">
    <property type="component" value="Unassembled WGS sequence"/>
</dbReference>
<reference evidence="7 8" key="1">
    <citation type="journal article" date="2019" name="Nat. Ecol. Evol.">
        <title>Megaphylogeny resolves global patterns of mushroom evolution.</title>
        <authorList>
            <person name="Varga T."/>
            <person name="Krizsan K."/>
            <person name="Foldi C."/>
            <person name="Dima B."/>
            <person name="Sanchez-Garcia M."/>
            <person name="Sanchez-Ramirez S."/>
            <person name="Szollosi G.J."/>
            <person name="Szarkandi J.G."/>
            <person name="Papp V."/>
            <person name="Albert L."/>
            <person name="Andreopoulos W."/>
            <person name="Angelini C."/>
            <person name="Antonin V."/>
            <person name="Barry K.W."/>
            <person name="Bougher N.L."/>
            <person name="Buchanan P."/>
            <person name="Buyck B."/>
            <person name="Bense V."/>
            <person name="Catcheside P."/>
            <person name="Chovatia M."/>
            <person name="Cooper J."/>
            <person name="Damon W."/>
            <person name="Desjardin D."/>
            <person name="Finy P."/>
            <person name="Geml J."/>
            <person name="Haridas S."/>
            <person name="Hughes K."/>
            <person name="Justo A."/>
            <person name="Karasinski D."/>
            <person name="Kautmanova I."/>
            <person name="Kiss B."/>
            <person name="Kocsube S."/>
            <person name="Kotiranta H."/>
            <person name="LaButti K.M."/>
            <person name="Lechner B.E."/>
            <person name="Liimatainen K."/>
            <person name="Lipzen A."/>
            <person name="Lukacs Z."/>
            <person name="Mihaltcheva S."/>
            <person name="Morgado L.N."/>
            <person name="Niskanen T."/>
            <person name="Noordeloos M.E."/>
            <person name="Ohm R.A."/>
            <person name="Ortiz-Santana B."/>
            <person name="Ovrebo C."/>
            <person name="Racz N."/>
            <person name="Riley R."/>
            <person name="Savchenko A."/>
            <person name="Shiryaev A."/>
            <person name="Soop K."/>
            <person name="Spirin V."/>
            <person name="Szebenyi C."/>
            <person name="Tomsovsky M."/>
            <person name="Tulloss R.E."/>
            <person name="Uehling J."/>
            <person name="Grigoriev I.V."/>
            <person name="Vagvolgyi C."/>
            <person name="Papp T."/>
            <person name="Martin F.M."/>
            <person name="Miettinen O."/>
            <person name="Hibbett D.S."/>
            <person name="Nagy L.G."/>
        </authorList>
    </citation>
    <scope>NUCLEOTIDE SEQUENCE [LARGE SCALE GENOMIC DNA]</scope>
    <source>
        <strain evidence="7 8">HHB13444</strain>
    </source>
</reference>
<name>A0A5C3NXW3_9APHY</name>
<evidence type="ECO:0000259" key="6">
    <source>
        <dbReference type="Pfam" id="PF15459"/>
    </source>
</evidence>
<proteinExistence type="inferred from homology"/>
<evidence type="ECO:0000259" key="5">
    <source>
        <dbReference type="Pfam" id="PF04935"/>
    </source>
</evidence>
<feature type="compositionally biased region" description="Acidic residues" evidence="4">
    <location>
        <begin position="125"/>
        <end position="143"/>
    </location>
</feature>
<evidence type="ECO:0000313" key="8">
    <source>
        <dbReference type="Proteomes" id="UP000308197"/>
    </source>
</evidence>
<feature type="compositionally biased region" description="Basic residues" evidence="4">
    <location>
        <begin position="424"/>
        <end position="434"/>
    </location>
</feature>
<dbReference type="GO" id="GO:0003723">
    <property type="term" value="F:RNA binding"/>
    <property type="evidence" value="ECO:0007669"/>
    <property type="project" value="TreeGrafter"/>
</dbReference>
<dbReference type="InParanoid" id="A0A5C3NXW3"/>
<evidence type="ECO:0000256" key="1">
    <source>
        <dbReference type="ARBA" id="ARBA00004123"/>
    </source>
</evidence>
<dbReference type="GO" id="GO:0005730">
    <property type="term" value="C:nucleolus"/>
    <property type="evidence" value="ECO:0007669"/>
    <property type="project" value="TreeGrafter"/>
</dbReference>
<feature type="region of interest" description="Disordered" evidence="4">
    <location>
        <begin position="44"/>
        <end position="298"/>
    </location>
</feature>
<dbReference type="InterPro" id="IPR029188">
    <property type="entry name" value="Rrp14_N"/>
</dbReference>
<evidence type="ECO:0000313" key="7">
    <source>
        <dbReference type="EMBL" id="TFK81609.1"/>
    </source>
</evidence>